<proteinExistence type="predicted"/>
<feature type="region of interest" description="Disordered" evidence="1">
    <location>
        <begin position="1"/>
        <end position="27"/>
    </location>
</feature>
<evidence type="ECO:0000313" key="2">
    <source>
        <dbReference type="EMBL" id="USQ80116.1"/>
    </source>
</evidence>
<dbReference type="RefSeq" id="WP_252593482.1">
    <property type="nucleotide sequence ID" value="NZ_CP099489.1"/>
</dbReference>
<accession>A0ABY4YTM4</accession>
<dbReference type="PANTHER" id="PTHR38733:SF1">
    <property type="entry name" value="TYPE IV METHYL-DIRECTED RESTRICTION ENZYME ECOKMCRBC"/>
    <property type="match status" value="1"/>
</dbReference>
<name>A0ABY4YTM4_9MICO</name>
<organism evidence="2 3">
    <name type="scientific">Ornithinimicrobium faecis</name>
    <dbReference type="NCBI Taxonomy" id="2934158"/>
    <lineage>
        <taxon>Bacteria</taxon>
        <taxon>Bacillati</taxon>
        <taxon>Actinomycetota</taxon>
        <taxon>Actinomycetes</taxon>
        <taxon>Micrococcales</taxon>
        <taxon>Ornithinimicrobiaceae</taxon>
        <taxon>Ornithinimicrobium</taxon>
    </lineage>
</organism>
<dbReference type="InterPro" id="IPR019292">
    <property type="entry name" value="McrC"/>
</dbReference>
<dbReference type="Proteomes" id="UP001056455">
    <property type="component" value="Chromosome"/>
</dbReference>
<evidence type="ECO:0000256" key="1">
    <source>
        <dbReference type="SAM" id="MobiDB-lite"/>
    </source>
</evidence>
<evidence type="ECO:0000313" key="3">
    <source>
        <dbReference type="Proteomes" id="UP001056455"/>
    </source>
</evidence>
<dbReference type="Pfam" id="PF10117">
    <property type="entry name" value="McrBC"/>
    <property type="match status" value="1"/>
</dbReference>
<sequence>MTHLIEVREHGRAPVPEDAAAETPEEFWSGADCSVTKTAGHDGWVLRAGNRVGVTRTQTAAGEVTLQVRPKLETADVFFMADYAYEQRHDPLRLLDNDIGLEAVLRDPTACLLVWHVRTIRRFAARWLRRDYQARHQVLNGKVKGRILVNRYVTEHLAVGDAARIPCRVQERTQDTPNNRLLKAGLRYIAAVSHNLPVPAARRAVLRQVNAALPLFAQVTDIRVSPADIRATSTRGPQRRYASVLAATVGLLQGRLMGDEVLPADGTSAFMWSMPVLFQEAVRGIIDSSPHLTLDPGKPGAARIYDADGTRRRSSKVDPDLVLRVGADRTLVIDTKYKDALPSGHLPDEDVTTVDDRHRIKITRADIYQVVAYCQHERWVNSTGALLYPLVLAPGDQLPAPMEVRGFATPVSLLFIDIGKSAAANLPSFVQMLRQHAQAELSSRVG</sequence>
<dbReference type="EMBL" id="CP099489">
    <property type="protein sequence ID" value="USQ80116.1"/>
    <property type="molecule type" value="Genomic_DNA"/>
</dbReference>
<keyword evidence="3" id="KW-1185">Reference proteome</keyword>
<dbReference type="PANTHER" id="PTHR38733">
    <property type="entry name" value="PROTEIN MCRC"/>
    <property type="match status" value="1"/>
</dbReference>
<protein>
    <submittedName>
        <fullName evidence="2">McrC family protein</fullName>
    </submittedName>
</protein>
<gene>
    <name evidence="2" type="ORF">NF556_00165</name>
</gene>
<reference evidence="2" key="1">
    <citation type="submission" date="2022-06" db="EMBL/GenBank/DDBJ databases">
        <title>Ornithinimicrobium HY1793.</title>
        <authorList>
            <person name="Huang Y."/>
        </authorList>
    </citation>
    <scope>NUCLEOTIDE SEQUENCE</scope>
    <source>
        <strain evidence="2">HY1793</strain>
    </source>
</reference>
<feature type="compositionally biased region" description="Basic and acidic residues" evidence="1">
    <location>
        <begin position="1"/>
        <end position="12"/>
    </location>
</feature>